<accession>C9ZJR7</accession>
<protein>
    <submittedName>
        <fullName evidence="1">Uncharacterized protein</fullName>
    </submittedName>
</protein>
<proteinExistence type="predicted"/>
<name>C9ZJR7_TRYB9</name>
<evidence type="ECO:0000313" key="1">
    <source>
        <dbReference type="EMBL" id="CBH09627.1"/>
    </source>
</evidence>
<dbReference type="GeneID" id="23858783"/>
<dbReference type="RefSeq" id="XP_011771931.1">
    <property type="nucleotide sequence ID" value="XM_011773629.1"/>
</dbReference>
<organism evidence="1 2">
    <name type="scientific">Trypanosoma brucei gambiense (strain MHOM/CI/86/DAL972)</name>
    <dbReference type="NCBI Taxonomy" id="679716"/>
    <lineage>
        <taxon>Eukaryota</taxon>
        <taxon>Discoba</taxon>
        <taxon>Euglenozoa</taxon>
        <taxon>Kinetoplastea</taxon>
        <taxon>Metakinetoplastina</taxon>
        <taxon>Trypanosomatida</taxon>
        <taxon>Trypanosomatidae</taxon>
        <taxon>Trypanosoma</taxon>
    </lineage>
</organism>
<dbReference type="KEGG" id="tbg:TbgDal_II4030"/>
<evidence type="ECO:0000313" key="2">
    <source>
        <dbReference type="Proteomes" id="UP000002316"/>
    </source>
</evidence>
<reference evidence="2" key="1">
    <citation type="journal article" date="2010" name="PLoS Negl. Trop. Dis.">
        <title>The genome sequence of Trypanosoma brucei gambiense, causative agent of chronic human african trypanosomiasis.</title>
        <authorList>
            <person name="Jackson A.P."/>
            <person name="Sanders M."/>
            <person name="Berry A."/>
            <person name="McQuillan J."/>
            <person name="Aslett M.A."/>
            <person name="Quail M.A."/>
            <person name="Chukualim B."/>
            <person name="Capewell P."/>
            <person name="MacLeod A."/>
            <person name="Melville S.E."/>
            <person name="Gibson W."/>
            <person name="Barry J.D."/>
            <person name="Berriman M."/>
            <person name="Hertz-Fowler C."/>
        </authorList>
    </citation>
    <scope>NUCLEOTIDE SEQUENCE [LARGE SCALE GENOMIC DNA]</scope>
    <source>
        <strain evidence="2">MHOM/CI/86/DAL972</strain>
    </source>
</reference>
<dbReference type="AlphaFoldDB" id="C9ZJR7"/>
<sequence>MVFSKKKKKNAQRTIPRESQNLVPIQNCLLRHVPKSEDACIILNRKCGISLIIISLPLSLKDTPSLNSNIYKRNHTNRAQTLFHVRTSPFLRKETCDFGPAIPGQVNQCDQ</sequence>
<dbReference type="EMBL" id="FN554965">
    <property type="protein sequence ID" value="CBH09627.1"/>
    <property type="molecule type" value="Genomic_DNA"/>
</dbReference>
<dbReference type="Proteomes" id="UP000002316">
    <property type="component" value="Chromosome 2"/>
</dbReference>
<gene>
    <name evidence="1" type="ORF">TbgDal_II4030</name>
</gene>